<evidence type="ECO:0000256" key="1">
    <source>
        <dbReference type="ARBA" id="ARBA00006484"/>
    </source>
</evidence>
<sequence length="255" mass="26545">MKKLENKVAIVTGAGAGMGKAIAMLFAQQGAKVVAGDINPIRLDELAKEVKSAGGEINTVVANMSIEADIDNLINTAVSTYGTLDILVNNAGIMDHFQPVGEVENSMLEKVMKVNFEGPFKAMRSAVKIFLEKGKGNIINVCSIGGLKGGAAGAVYTSSKHALVGLTKSTGYLYSKSGIRCNGIAPGAVNTSISETIDMTKITPLVNDRIMTGLALNPRAGEASEIAQAALFLASDDSSFVNAEILTVDGGWSAY</sequence>
<dbReference type="NCBIfam" id="NF005559">
    <property type="entry name" value="PRK07231.1"/>
    <property type="match status" value="1"/>
</dbReference>
<dbReference type="InterPro" id="IPR002347">
    <property type="entry name" value="SDR_fam"/>
</dbReference>
<dbReference type="EMBL" id="CP029346">
    <property type="protein sequence ID" value="AWL09952.1"/>
    <property type="molecule type" value="Genomic_DNA"/>
</dbReference>
<gene>
    <name evidence="3" type="ORF">HME7025_02104</name>
</gene>
<evidence type="ECO:0000313" key="3">
    <source>
        <dbReference type="EMBL" id="AWL09952.1"/>
    </source>
</evidence>
<dbReference type="PANTHER" id="PTHR24321">
    <property type="entry name" value="DEHYDROGENASES, SHORT CHAIN"/>
    <property type="match status" value="1"/>
</dbReference>
<dbReference type="GO" id="GO:0004316">
    <property type="term" value="F:3-oxoacyl-[acyl-carrier-protein] reductase (NADPH) activity"/>
    <property type="evidence" value="ECO:0007669"/>
    <property type="project" value="UniProtKB-EC"/>
</dbReference>
<evidence type="ECO:0000313" key="4">
    <source>
        <dbReference type="Proteomes" id="UP000245468"/>
    </source>
</evidence>
<dbReference type="InterPro" id="IPR036291">
    <property type="entry name" value="NAD(P)-bd_dom_sf"/>
</dbReference>
<dbReference type="KEGG" id="psez:HME7025_02104"/>
<dbReference type="FunFam" id="3.40.50.720:FF:000084">
    <property type="entry name" value="Short-chain dehydrogenase reductase"/>
    <property type="match status" value="1"/>
</dbReference>
<dbReference type="PRINTS" id="PR00080">
    <property type="entry name" value="SDRFAMILY"/>
</dbReference>
<dbReference type="CDD" id="cd05233">
    <property type="entry name" value="SDR_c"/>
    <property type="match status" value="1"/>
</dbReference>
<dbReference type="RefSeq" id="WP_109323792.1">
    <property type="nucleotide sequence ID" value="NZ_CP029346.1"/>
</dbReference>
<keyword evidence="2 3" id="KW-0560">Oxidoreductase</keyword>
<dbReference type="AlphaFoldDB" id="A0A2S2DXC5"/>
<reference evidence="4" key="1">
    <citation type="submission" date="2018-05" db="EMBL/GenBank/DDBJ databases">
        <title>Pseudarcicella sp. HME7025 Genome sequencing and assembly.</title>
        <authorList>
            <person name="Kim H."/>
            <person name="Kang H."/>
            <person name="Joh K."/>
        </authorList>
    </citation>
    <scope>NUCLEOTIDE SEQUENCE [LARGE SCALE GENOMIC DNA]</scope>
    <source>
        <strain evidence="4">HME7025</strain>
    </source>
</reference>
<comment type="similarity">
    <text evidence="1">Belongs to the short-chain dehydrogenases/reductases (SDR) family.</text>
</comment>
<protein>
    <submittedName>
        <fullName evidence="3">3-oxoacyl-[acyl-carrier-protein] reductase</fullName>
        <ecNumber evidence="3">1.1.1.100</ecNumber>
    </submittedName>
</protein>
<organism evidence="3 4">
    <name type="scientific">Aquirufa nivalisilvae</name>
    <dbReference type="NCBI Taxonomy" id="2516557"/>
    <lineage>
        <taxon>Bacteria</taxon>
        <taxon>Pseudomonadati</taxon>
        <taxon>Bacteroidota</taxon>
        <taxon>Cytophagia</taxon>
        <taxon>Cytophagales</taxon>
        <taxon>Flectobacillaceae</taxon>
        <taxon>Aquirufa</taxon>
    </lineage>
</organism>
<dbReference type="PROSITE" id="PS00061">
    <property type="entry name" value="ADH_SHORT"/>
    <property type="match status" value="1"/>
</dbReference>
<name>A0A2S2DXC5_9BACT</name>
<proteinExistence type="inferred from homology"/>
<dbReference type="EC" id="1.1.1.100" evidence="3"/>
<dbReference type="Gene3D" id="3.40.50.720">
    <property type="entry name" value="NAD(P)-binding Rossmann-like Domain"/>
    <property type="match status" value="1"/>
</dbReference>
<evidence type="ECO:0000256" key="2">
    <source>
        <dbReference type="ARBA" id="ARBA00023002"/>
    </source>
</evidence>
<dbReference type="Pfam" id="PF13561">
    <property type="entry name" value="adh_short_C2"/>
    <property type="match status" value="1"/>
</dbReference>
<dbReference type="OrthoDB" id="9788235at2"/>
<dbReference type="Proteomes" id="UP000245468">
    <property type="component" value="Chromosome"/>
</dbReference>
<dbReference type="SUPFAM" id="SSF51735">
    <property type="entry name" value="NAD(P)-binding Rossmann-fold domains"/>
    <property type="match status" value="1"/>
</dbReference>
<accession>A0A2S2DXC5</accession>
<dbReference type="InterPro" id="IPR020904">
    <property type="entry name" value="Sc_DH/Rdtase_CS"/>
</dbReference>
<dbReference type="PANTHER" id="PTHR24321:SF8">
    <property type="entry name" value="ESTRADIOL 17-BETA-DEHYDROGENASE 8-RELATED"/>
    <property type="match status" value="1"/>
</dbReference>
<dbReference type="PRINTS" id="PR00081">
    <property type="entry name" value="GDHRDH"/>
</dbReference>
<keyword evidence="4" id="KW-1185">Reference proteome</keyword>